<organism evidence="1 2">
    <name type="scientific">Lyophyllum shimeji</name>
    <name type="common">Hon-shimeji</name>
    <name type="synonym">Tricholoma shimeji</name>
    <dbReference type="NCBI Taxonomy" id="47721"/>
    <lineage>
        <taxon>Eukaryota</taxon>
        <taxon>Fungi</taxon>
        <taxon>Dikarya</taxon>
        <taxon>Basidiomycota</taxon>
        <taxon>Agaricomycotina</taxon>
        <taxon>Agaricomycetes</taxon>
        <taxon>Agaricomycetidae</taxon>
        <taxon>Agaricales</taxon>
        <taxon>Tricholomatineae</taxon>
        <taxon>Lyophyllaceae</taxon>
        <taxon>Lyophyllum</taxon>
    </lineage>
</organism>
<accession>A0A9P3PTI6</accession>
<evidence type="ECO:0000313" key="2">
    <source>
        <dbReference type="Proteomes" id="UP001063166"/>
    </source>
</evidence>
<dbReference type="AlphaFoldDB" id="A0A9P3PTI6"/>
<name>A0A9P3PTI6_LYOSH</name>
<sequence length="135" mass="14997">MPAEHSPIATKLAEDLGLTAAGLPDSVPNMTTTRAKLLRLAISFSFSEHKSLSRRAHLRYYIKKVSDIFDVTTHYYANEAQKTPKEDQIRYRKACAMYQSAWDAEKTLKGEIPAEQALGAVGKMMPAPEIGLEEA</sequence>
<keyword evidence="2" id="KW-1185">Reference proteome</keyword>
<reference evidence="1" key="1">
    <citation type="submission" date="2022-07" db="EMBL/GenBank/DDBJ databases">
        <title>The genome of Lyophyllum shimeji provides insight into the initial evolution of ectomycorrhizal fungal genome.</title>
        <authorList>
            <person name="Kobayashi Y."/>
            <person name="Shibata T."/>
            <person name="Hirakawa H."/>
            <person name="Shigenobu S."/>
            <person name="Nishiyama T."/>
            <person name="Yamada A."/>
            <person name="Hasebe M."/>
            <person name="Kawaguchi M."/>
        </authorList>
    </citation>
    <scope>NUCLEOTIDE SEQUENCE</scope>
    <source>
        <strain evidence="1">AT787</strain>
    </source>
</reference>
<protein>
    <submittedName>
        <fullName evidence="1">Uncharacterized protein</fullName>
    </submittedName>
</protein>
<dbReference type="EMBL" id="BRPK01000009">
    <property type="protein sequence ID" value="GLB41313.1"/>
    <property type="molecule type" value="Genomic_DNA"/>
</dbReference>
<evidence type="ECO:0000313" key="1">
    <source>
        <dbReference type="EMBL" id="GLB41313.1"/>
    </source>
</evidence>
<comment type="caution">
    <text evidence="1">The sequence shown here is derived from an EMBL/GenBank/DDBJ whole genome shotgun (WGS) entry which is preliminary data.</text>
</comment>
<gene>
    <name evidence="1" type="ORF">LshimejAT787_0905280</name>
</gene>
<dbReference type="Proteomes" id="UP001063166">
    <property type="component" value="Unassembled WGS sequence"/>
</dbReference>
<proteinExistence type="predicted"/>